<accession>A0A8J2SMK0</accession>
<sequence>MPCFGDEIARKGYARLHLAPRAQKIADAFFCAEDAWLRLAVARVILYQETCRVLSLGGGPGGDFAALATLADYAGGDYLDNRPAPTRHQRPSARVHCDVVDYEEGWAACVEALASVVPGGHRVAFHTGDITIPLDSEANAAVAQRADTTDVFIASYVVAENAVSLRASEYVFFRDLFKAAQPGALFLFAETTHRLWPEILQCALDVLEGPVPISLPTNLPGRSGSTMILQKGGVGAPDARALPPDHAYARLIERFVDDNAAHERRLERDRDCGARTSGRSPWRGDRARLAE</sequence>
<dbReference type="InterPro" id="IPR029063">
    <property type="entry name" value="SAM-dependent_MTases_sf"/>
</dbReference>
<proteinExistence type="predicted"/>
<evidence type="ECO:0000313" key="2">
    <source>
        <dbReference type="EMBL" id="CAH0369214.1"/>
    </source>
</evidence>
<evidence type="ECO:0000256" key="1">
    <source>
        <dbReference type="SAM" id="MobiDB-lite"/>
    </source>
</evidence>
<feature type="region of interest" description="Disordered" evidence="1">
    <location>
        <begin position="267"/>
        <end position="291"/>
    </location>
</feature>
<evidence type="ECO:0000313" key="3">
    <source>
        <dbReference type="Proteomes" id="UP000789595"/>
    </source>
</evidence>
<dbReference type="AlphaFoldDB" id="A0A8J2SMK0"/>
<dbReference type="EMBL" id="CAKKNE010000002">
    <property type="protein sequence ID" value="CAH0369214.1"/>
    <property type="molecule type" value="Genomic_DNA"/>
</dbReference>
<dbReference type="Proteomes" id="UP000789595">
    <property type="component" value="Unassembled WGS sequence"/>
</dbReference>
<organism evidence="2 3">
    <name type="scientific">Pelagomonas calceolata</name>
    <dbReference type="NCBI Taxonomy" id="35677"/>
    <lineage>
        <taxon>Eukaryota</taxon>
        <taxon>Sar</taxon>
        <taxon>Stramenopiles</taxon>
        <taxon>Ochrophyta</taxon>
        <taxon>Pelagophyceae</taxon>
        <taxon>Pelagomonadales</taxon>
        <taxon>Pelagomonadaceae</taxon>
        <taxon>Pelagomonas</taxon>
    </lineage>
</organism>
<feature type="compositionally biased region" description="Basic and acidic residues" evidence="1">
    <location>
        <begin position="282"/>
        <end position="291"/>
    </location>
</feature>
<keyword evidence="3" id="KW-1185">Reference proteome</keyword>
<reference evidence="2" key="1">
    <citation type="submission" date="2021-11" db="EMBL/GenBank/DDBJ databases">
        <authorList>
            <consortium name="Genoscope - CEA"/>
            <person name="William W."/>
        </authorList>
    </citation>
    <scope>NUCLEOTIDE SEQUENCE</scope>
</reference>
<protein>
    <submittedName>
        <fullName evidence="2">Uncharacterized protein</fullName>
    </submittedName>
</protein>
<dbReference type="OrthoDB" id="100006at2759"/>
<gene>
    <name evidence="2" type="ORF">PECAL_2P23290</name>
</gene>
<comment type="caution">
    <text evidence="2">The sequence shown here is derived from an EMBL/GenBank/DDBJ whole genome shotgun (WGS) entry which is preliminary data.</text>
</comment>
<dbReference type="SUPFAM" id="SSF53335">
    <property type="entry name" value="S-adenosyl-L-methionine-dependent methyltransferases"/>
    <property type="match status" value="1"/>
</dbReference>
<name>A0A8J2SMK0_9STRA</name>